<evidence type="ECO:0000313" key="3">
    <source>
        <dbReference type="Proteomes" id="UP000451233"/>
    </source>
</evidence>
<dbReference type="RefSeq" id="WP_160907399.1">
    <property type="nucleotide sequence ID" value="NZ_WVHS01000003.1"/>
</dbReference>
<dbReference type="Proteomes" id="UP000451233">
    <property type="component" value="Unassembled WGS sequence"/>
</dbReference>
<feature type="chain" id="PRO_5029629419" evidence="1">
    <location>
        <begin position="20"/>
        <end position="276"/>
    </location>
</feature>
<keyword evidence="3" id="KW-1185">Reference proteome</keyword>
<dbReference type="AlphaFoldDB" id="A0A7K1XZG1"/>
<comment type="caution">
    <text evidence="2">The sequence shown here is derived from an EMBL/GenBank/DDBJ whole genome shotgun (WGS) entry which is preliminary data.</text>
</comment>
<keyword evidence="1" id="KW-0732">Signal</keyword>
<evidence type="ECO:0000313" key="2">
    <source>
        <dbReference type="EMBL" id="MXV16404.1"/>
    </source>
</evidence>
<reference evidence="2 3" key="1">
    <citation type="submission" date="2019-11" db="EMBL/GenBank/DDBJ databases">
        <title>Pedobacter sp. HMF7056 Genome sequencing and assembly.</title>
        <authorList>
            <person name="Kang H."/>
            <person name="Kim H."/>
            <person name="Joh K."/>
        </authorList>
    </citation>
    <scope>NUCLEOTIDE SEQUENCE [LARGE SCALE GENOMIC DNA]</scope>
    <source>
        <strain evidence="2 3">HMF7056</strain>
    </source>
</reference>
<organism evidence="2 3">
    <name type="scientific">Hufsiella ginkgonis</name>
    <dbReference type="NCBI Taxonomy" id="2695274"/>
    <lineage>
        <taxon>Bacteria</taxon>
        <taxon>Pseudomonadati</taxon>
        <taxon>Bacteroidota</taxon>
        <taxon>Sphingobacteriia</taxon>
        <taxon>Sphingobacteriales</taxon>
        <taxon>Sphingobacteriaceae</taxon>
        <taxon>Hufsiella</taxon>
    </lineage>
</organism>
<evidence type="ECO:0000256" key="1">
    <source>
        <dbReference type="SAM" id="SignalP"/>
    </source>
</evidence>
<sequence length="276" mass="29598">MRISILCILITLCSGHAIAQMPSSSRLSETAAGSPQPFLFSVTTLSESGRVWSLAYSGSYGERTFGPFGYDGLGQQLAIKGYLGKRFTLWASVAAGFPHSGKITSAQQAEIIRDLVGGKKQSGPRLGLSFGVSRDWENVKSVSSRITASFDAAKWRFGGNMRFEKSFNASRDKIDFTTSAGFHHSIGKTVYGGIEAVGQDLEGFWEEDEAEGGARLFIGPSVNIVPGSSRFGFSACGGPVFYATRSNAVPSQALRDLSLKNGYTVRAMVSFNLQGN</sequence>
<name>A0A7K1XZG1_9SPHI</name>
<feature type="signal peptide" evidence="1">
    <location>
        <begin position="1"/>
        <end position="19"/>
    </location>
</feature>
<proteinExistence type="predicted"/>
<protein>
    <submittedName>
        <fullName evidence="2">Uncharacterized protein</fullName>
    </submittedName>
</protein>
<accession>A0A7K1XZG1</accession>
<gene>
    <name evidence="2" type="ORF">GS398_13915</name>
</gene>
<dbReference type="EMBL" id="WVHS01000003">
    <property type="protein sequence ID" value="MXV16404.1"/>
    <property type="molecule type" value="Genomic_DNA"/>
</dbReference>